<accession>A0A0A1TIC4</accession>
<gene>
    <name evidence="2" type="ORF">VHEMI10250</name>
</gene>
<dbReference type="EMBL" id="CDHN01000007">
    <property type="protein sequence ID" value="CEJ94734.1"/>
    <property type="molecule type" value="Genomic_DNA"/>
</dbReference>
<dbReference type="HOGENOM" id="CLU_002540_2_2_1"/>
<feature type="domain" description="Rhamnogalacturonase A/B/Epimerase-like pectate lyase" evidence="1">
    <location>
        <begin position="555"/>
        <end position="616"/>
    </location>
</feature>
<dbReference type="AlphaFoldDB" id="A0A0A1TIC4"/>
<dbReference type="GO" id="GO:0004650">
    <property type="term" value="F:polygalacturonase activity"/>
    <property type="evidence" value="ECO:0007669"/>
    <property type="project" value="InterPro"/>
</dbReference>
<dbReference type="SUPFAM" id="SSF51126">
    <property type="entry name" value="Pectin lyase-like"/>
    <property type="match status" value="2"/>
</dbReference>
<dbReference type="CDD" id="cd23668">
    <property type="entry name" value="GH55_beta13glucanase-like"/>
    <property type="match status" value="1"/>
</dbReference>
<dbReference type="Pfam" id="PF12708">
    <property type="entry name" value="Pect-lyase_RHGA_epim"/>
    <property type="match status" value="2"/>
</dbReference>
<dbReference type="PANTHER" id="PTHR33928:SF2">
    <property type="entry name" value="PECTATE LYASE SUPERFAMILY PROTEIN DOMAIN-CONTAINING PROTEIN-RELATED"/>
    <property type="match status" value="1"/>
</dbReference>
<reference evidence="2 3" key="1">
    <citation type="journal article" date="2015" name="Genome Announc.">
        <title>Draft Genome Sequence and Gene Annotation of the Entomopathogenic Fungus Verticillium hemipterigenum.</title>
        <authorList>
            <person name="Horn F."/>
            <person name="Habel A."/>
            <person name="Scharf D.H."/>
            <person name="Dworschak J."/>
            <person name="Brakhage A.A."/>
            <person name="Guthke R."/>
            <person name="Hertweck C."/>
            <person name="Linde J."/>
        </authorList>
    </citation>
    <scope>NUCLEOTIDE SEQUENCE [LARGE SCALE GENOMIC DNA]</scope>
</reference>
<dbReference type="InterPro" id="IPR039279">
    <property type="entry name" value="QRT3-like"/>
</dbReference>
<protein>
    <recommendedName>
        <fullName evidence="1">Rhamnogalacturonase A/B/Epimerase-like pectate lyase domain-containing protein</fullName>
    </recommendedName>
</protein>
<evidence type="ECO:0000313" key="2">
    <source>
        <dbReference type="EMBL" id="CEJ94734.1"/>
    </source>
</evidence>
<dbReference type="PANTHER" id="PTHR33928">
    <property type="entry name" value="POLYGALACTURONASE QRT3"/>
    <property type="match status" value="1"/>
</dbReference>
<feature type="domain" description="Rhamnogalacturonase A/B/Epimerase-like pectate lyase" evidence="1">
    <location>
        <begin position="197"/>
        <end position="421"/>
    </location>
</feature>
<organism evidence="2 3">
    <name type="scientific">[Torrubiella] hemipterigena</name>
    <dbReference type="NCBI Taxonomy" id="1531966"/>
    <lineage>
        <taxon>Eukaryota</taxon>
        <taxon>Fungi</taxon>
        <taxon>Dikarya</taxon>
        <taxon>Ascomycota</taxon>
        <taxon>Pezizomycotina</taxon>
        <taxon>Sordariomycetes</taxon>
        <taxon>Hypocreomycetidae</taxon>
        <taxon>Hypocreales</taxon>
        <taxon>Clavicipitaceae</taxon>
        <taxon>Clavicipitaceae incertae sedis</taxon>
        <taxon>'Torrubiella' clade</taxon>
    </lineage>
</organism>
<dbReference type="InterPro" id="IPR012334">
    <property type="entry name" value="Pectin_lyas_fold"/>
</dbReference>
<dbReference type="InterPro" id="IPR011050">
    <property type="entry name" value="Pectin_lyase_fold/virulence"/>
</dbReference>
<dbReference type="OrthoDB" id="1046782at2759"/>
<dbReference type="FunFam" id="2.160.20.10:FF:000049">
    <property type="entry name" value="Putative exo-beta-1,3-glucanase"/>
    <property type="match status" value="1"/>
</dbReference>
<dbReference type="Gene3D" id="2.160.20.10">
    <property type="entry name" value="Single-stranded right-handed beta-helix, Pectin lyase-like"/>
    <property type="match status" value="2"/>
</dbReference>
<proteinExistence type="predicted"/>
<dbReference type="STRING" id="1531966.A0A0A1TIC4"/>
<sequence>MALDSSVRFGAWKLYTVFLYVFYLTSFTAQAAPALGAINVQQMQAAAPNAAFVKPAKSTYTLLGRKVDAQEIQDAQSLIKLAQAESRQANMRMMSHPRVANNEHQLKPHRSFPDARSLLQTPEEDRLLGPRDAEVPLPTAADYMPHNQTVKEAAALLAEFSNLGKPKKRAAQATSYWLANTRHGKSPFNPTGGYQVFRNVQTDCGARGDGVTDDTQAIQNCIANQNRCGGNCGSSTVAGAVIYFPPGNYIISTSIQMYYYTQMVGDATQMPTLTASSSFVGLGVLSSDYYFPGGNGAEWYVNQNNFYRQVRNFVIDTRNVPTSQVAGLHWQVAQATSLQNLQFVMSNAQGANSVGIFMENGSGGFFSDITFTNGFIGMQCGNQQFTTRNLVFNNVNTAITQFWDWGWTWKSLTINNANIGLNIIPDQNNLNTAITTFSYVILDSKISANTAILTYPVNNRDSTGFTQLTLDNVDFSSSQTAIKDTSNNVILNGGQHVTSWALGEIVTTSSPSGQAVNGVNLNPSRNPPGGLLGGPQGGYFERAKPQYENVPASSFVNALDRGCHGDGQSDDTACLNSIFSQPGYVFLPAGVYIATDTVRVVPGVKIVGEAWSQIMASGNNFADMNNPRVLLQVGQRGDVGSVEMQDLLFTTKGNTAGAVLVEWNIKASSAGSVAMWDCHFRVGGALGSNLQSGNCPKLTGNINSNCIASSMLLHLTPGSSGYFENVWGWVADHDLDVEAQTQIDIYAGRGALIESTDPVWMYGTAMEHNVFYQYLIHNAANVFMGMIQTEGPYYQSTPAAPAPFGSTVGKFTGDPDFSGCPGGSQTCAMSWGLRVENSHDILVYGAGLYSWFQKYDQGCLNPRNCQDNIVYSSNNSRFFLYNLVTVGTQWMVNAPGTQTNLPATQFANKNAYTSSFNAYLVQAN</sequence>
<dbReference type="InterPro" id="IPR024535">
    <property type="entry name" value="RHGA/B-epi-like_pectate_lyase"/>
</dbReference>
<dbReference type="Proteomes" id="UP000039046">
    <property type="component" value="Unassembled WGS sequence"/>
</dbReference>
<keyword evidence="3" id="KW-1185">Reference proteome</keyword>
<name>A0A0A1TIC4_9HYPO</name>
<evidence type="ECO:0000313" key="3">
    <source>
        <dbReference type="Proteomes" id="UP000039046"/>
    </source>
</evidence>
<evidence type="ECO:0000259" key="1">
    <source>
        <dbReference type="Pfam" id="PF12708"/>
    </source>
</evidence>